<dbReference type="Gene3D" id="3.40.50.1820">
    <property type="entry name" value="alpha/beta hydrolase"/>
    <property type="match status" value="1"/>
</dbReference>
<evidence type="ECO:0000313" key="5">
    <source>
        <dbReference type="Proteomes" id="UP000702209"/>
    </source>
</evidence>
<dbReference type="PANTHER" id="PTHR22946">
    <property type="entry name" value="DIENELACTONE HYDROLASE DOMAIN-CONTAINING PROTEIN-RELATED"/>
    <property type="match status" value="1"/>
</dbReference>
<gene>
    <name evidence="4" type="ORF">IU459_05345</name>
</gene>
<comment type="caution">
    <text evidence="4">The sequence shown here is derived from an EMBL/GenBank/DDBJ whole genome shotgun (WGS) entry which is preliminary data.</text>
</comment>
<comment type="similarity">
    <text evidence="1">Belongs to the AB hydrolase superfamily.</text>
</comment>
<sequence>MSLPRKALSLAAAPAGALLGAVLAFRMYHPPRREHHRSPEDFGLNAIERTVEFAPGKHIHLWLCEGDADRVVVLGHGVGLSKSASLAHAKFLHEAGYTVCLFDHRNHGASSADRRFRRVGEHFTTDIVSVVSALRGSPTYHSAKIALYGFSFSTFPSVNALTRQEFSVDAIVCDSGPGDDGREIFESFLRVGALPLPGLLSAGPAGKVTAASMSSTALLMLGVDWPPAPTPALEHVPALLISGGDDRIISPDSVRSFAGRYRRFRALILPGVEHLAGLKTEPRTYTETVLEFLAQALRVDRIIGD</sequence>
<proteinExistence type="inferred from homology"/>
<feature type="domain" description="Serine aminopeptidase S33" evidence="3">
    <location>
        <begin position="67"/>
        <end position="174"/>
    </location>
</feature>
<name>A0ABS0CK23_9NOCA</name>
<dbReference type="PANTHER" id="PTHR22946:SF9">
    <property type="entry name" value="POLYKETIDE TRANSFERASE AF380"/>
    <property type="match status" value="1"/>
</dbReference>
<dbReference type="EMBL" id="JADLQX010000003">
    <property type="protein sequence ID" value="MBF6296967.1"/>
    <property type="molecule type" value="Genomic_DNA"/>
</dbReference>
<evidence type="ECO:0000256" key="1">
    <source>
        <dbReference type="ARBA" id="ARBA00008645"/>
    </source>
</evidence>
<keyword evidence="5" id="KW-1185">Reference proteome</keyword>
<keyword evidence="2 4" id="KW-0378">Hydrolase</keyword>
<reference evidence="4 5" key="1">
    <citation type="submission" date="2020-10" db="EMBL/GenBank/DDBJ databases">
        <title>Identification of Nocardia species via Next-generation sequencing and recognition of intraspecies genetic diversity.</title>
        <authorList>
            <person name="Li P."/>
            <person name="Li P."/>
            <person name="Lu B."/>
        </authorList>
    </citation>
    <scope>NUCLEOTIDE SEQUENCE [LARGE SCALE GENOMIC DNA]</scope>
    <source>
        <strain evidence="4 5">BJ06-0157</strain>
    </source>
</reference>
<dbReference type="Proteomes" id="UP000702209">
    <property type="component" value="Unassembled WGS sequence"/>
</dbReference>
<evidence type="ECO:0000259" key="3">
    <source>
        <dbReference type="Pfam" id="PF12146"/>
    </source>
</evidence>
<dbReference type="GO" id="GO:0016787">
    <property type="term" value="F:hydrolase activity"/>
    <property type="evidence" value="ECO:0007669"/>
    <property type="project" value="UniProtKB-KW"/>
</dbReference>
<dbReference type="Pfam" id="PF12146">
    <property type="entry name" value="Hydrolase_4"/>
    <property type="match status" value="1"/>
</dbReference>
<dbReference type="InterPro" id="IPR022742">
    <property type="entry name" value="Hydrolase_4"/>
</dbReference>
<protein>
    <submittedName>
        <fullName evidence="4">Alpha/beta hydrolase</fullName>
    </submittedName>
</protein>
<dbReference type="SUPFAM" id="SSF53474">
    <property type="entry name" value="alpha/beta-Hydrolases"/>
    <property type="match status" value="1"/>
</dbReference>
<dbReference type="InterPro" id="IPR050261">
    <property type="entry name" value="FrsA_esterase"/>
</dbReference>
<dbReference type="InterPro" id="IPR029058">
    <property type="entry name" value="AB_hydrolase_fold"/>
</dbReference>
<evidence type="ECO:0000256" key="2">
    <source>
        <dbReference type="ARBA" id="ARBA00022801"/>
    </source>
</evidence>
<accession>A0ABS0CK23</accession>
<evidence type="ECO:0000313" key="4">
    <source>
        <dbReference type="EMBL" id="MBF6296967.1"/>
    </source>
</evidence>
<organism evidence="4 5">
    <name type="scientific">Nocardia amamiensis</name>
    <dbReference type="NCBI Taxonomy" id="404578"/>
    <lineage>
        <taxon>Bacteria</taxon>
        <taxon>Bacillati</taxon>
        <taxon>Actinomycetota</taxon>
        <taxon>Actinomycetes</taxon>
        <taxon>Mycobacteriales</taxon>
        <taxon>Nocardiaceae</taxon>
        <taxon>Nocardia</taxon>
    </lineage>
</organism>